<evidence type="ECO:0000313" key="1">
    <source>
        <dbReference type="EMBL" id="HCY81720.1"/>
    </source>
</evidence>
<dbReference type="EMBL" id="DPRK01000139">
    <property type="protein sequence ID" value="HCY81720.1"/>
    <property type="molecule type" value="Genomic_DNA"/>
</dbReference>
<keyword evidence="1" id="KW-0418">Kinase</keyword>
<dbReference type="RefSeq" id="WP_286854447.1">
    <property type="nucleotide sequence ID" value="NZ_CAXQWG010000310.1"/>
</dbReference>
<dbReference type="Pfam" id="PF03793">
    <property type="entry name" value="PASTA"/>
    <property type="match status" value="2"/>
</dbReference>
<accession>A0A3C0F779</accession>
<evidence type="ECO:0000313" key="2">
    <source>
        <dbReference type="Proteomes" id="UP000263268"/>
    </source>
</evidence>
<dbReference type="SMART" id="SM00740">
    <property type="entry name" value="PASTA"/>
    <property type="match status" value="2"/>
</dbReference>
<organism evidence="1 2">
    <name type="scientific">Xanthomarina gelatinilytica</name>
    <dbReference type="NCBI Taxonomy" id="1137281"/>
    <lineage>
        <taxon>Bacteria</taxon>
        <taxon>Pseudomonadati</taxon>
        <taxon>Bacteroidota</taxon>
        <taxon>Flavobacteriia</taxon>
        <taxon>Flavobacteriales</taxon>
        <taxon>Flavobacteriaceae</taxon>
        <taxon>Xanthomarina</taxon>
    </lineage>
</organism>
<gene>
    <name evidence="1" type="ORF">DHV22_09005</name>
</gene>
<reference evidence="1 2" key="1">
    <citation type="journal article" date="2018" name="Nat. Biotechnol.">
        <title>A standardized bacterial taxonomy based on genome phylogeny substantially revises the tree of life.</title>
        <authorList>
            <person name="Parks D.H."/>
            <person name="Chuvochina M."/>
            <person name="Waite D.W."/>
            <person name="Rinke C."/>
            <person name="Skarshewski A."/>
            <person name="Chaumeil P.A."/>
            <person name="Hugenholtz P."/>
        </authorList>
    </citation>
    <scope>NUCLEOTIDE SEQUENCE [LARGE SCALE GENOMIC DNA]</scope>
    <source>
        <strain evidence="1">UBA10227</strain>
    </source>
</reference>
<protein>
    <submittedName>
        <fullName evidence="1">Serine/threonine protein kinase</fullName>
    </submittedName>
</protein>
<dbReference type="Proteomes" id="UP000263268">
    <property type="component" value="Unassembled WGS sequence"/>
</dbReference>
<comment type="caution">
    <text evidence="1">The sequence shown here is derived from an EMBL/GenBank/DDBJ whole genome shotgun (WGS) entry which is preliminary data.</text>
</comment>
<keyword evidence="1" id="KW-0723">Serine/threonine-protein kinase</keyword>
<dbReference type="STRING" id="1137281.D778_02499"/>
<dbReference type="AlphaFoldDB" id="A0A3C0F779"/>
<dbReference type="Gene3D" id="3.30.10.20">
    <property type="match status" value="2"/>
</dbReference>
<proteinExistence type="predicted"/>
<dbReference type="CDD" id="cd06577">
    <property type="entry name" value="PASTA_pknB"/>
    <property type="match status" value="2"/>
</dbReference>
<dbReference type="InterPro" id="IPR005543">
    <property type="entry name" value="PASTA_dom"/>
</dbReference>
<dbReference type="GO" id="GO:0004674">
    <property type="term" value="F:protein serine/threonine kinase activity"/>
    <property type="evidence" value="ECO:0007669"/>
    <property type="project" value="UniProtKB-KW"/>
</dbReference>
<dbReference type="SUPFAM" id="SSF54184">
    <property type="entry name" value="Penicillin-binding protein 2x (pbp-2x), c-terminal domain"/>
    <property type="match status" value="1"/>
</dbReference>
<dbReference type="PROSITE" id="PS51178">
    <property type="entry name" value="PASTA"/>
    <property type="match status" value="2"/>
</dbReference>
<sequence>MSLLNFLKSKTFFKQLILAVVAVFVLTFIMLQWLKVTTNHGEFETVPELKGKSIEVAELELNENNLVMEILDSSNYNPDYPKFSVIDQDPIAGEKVKENRKIYLTLNPSGYRKVLVPDLKERTFRQAKPTLEALGFEIGKLTYVDNIAKDMVLDMSFEGEKIKPGDMLPKTSKIDLVLGNGTRPTSE</sequence>
<name>A0A3C0F779_9FLAO</name>
<keyword evidence="1" id="KW-0808">Transferase</keyword>